<gene>
    <name evidence="1" type="ORF">AGA_2626</name>
</gene>
<reference evidence="2" key="1">
    <citation type="submission" date="2014-09" db="EMBL/GenBank/DDBJ databases">
        <authorList>
            <person name="Illeghems K.G."/>
        </authorList>
    </citation>
    <scope>NUCLEOTIDE SEQUENCE [LARGE SCALE GENOMIC DNA]</scope>
    <source>
        <strain evidence="2">LMG 23848T</strain>
    </source>
</reference>
<dbReference type="Proteomes" id="UP000068250">
    <property type="component" value="Chromosome I"/>
</dbReference>
<dbReference type="STRING" id="431306.AGA_2626"/>
<dbReference type="AlphaFoldDB" id="A0A0U5F7C5"/>
<protein>
    <submittedName>
        <fullName evidence="1">Uncharacterized protein</fullName>
    </submittedName>
</protein>
<name>A0A0U5F7C5_9PROT</name>
<sequence>MTRVVHPMQRMQNSVPVLADMPSCSPQGWVPPTVAPAPATRWVRLFFATLRARSWCAGLAAVCGVTAQPVWAQTQEVAPAPKPEQKDTCGPNDGRLTLNVQELGAVVGYQWGQGTLELGGHTYRIEARGGGVLAVGRAAFQARGCVRNITRPEDFSGTYWTTGGAAVVGQGHGLLLMENARGVDVALSEQAQGVLMSWQVARLDMELLQD</sequence>
<dbReference type="PATRIC" id="fig|431306.5.peg.2712"/>
<accession>A0A0U5F7C5</accession>
<evidence type="ECO:0000313" key="1">
    <source>
        <dbReference type="EMBL" id="CEF57309.1"/>
    </source>
</evidence>
<dbReference type="EMBL" id="LN609302">
    <property type="protein sequence ID" value="CEF57309.1"/>
    <property type="molecule type" value="Genomic_DNA"/>
</dbReference>
<organism evidence="1 2">
    <name type="scientific">Acetobacter ghanensis</name>
    <dbReference type="NCBI Taxonomy" id="431306"/>
    <lineage>
        <taxon>Bacteria</taxon>
        <taxon>Pseudomonadati</taxon>
        <taxon>Pseudomonadota</taxon>
        <taxon>Alphaproteobacteria</taxon>
        <taxon>Acetobacterales</taxon>
        <taxon>Acetobacteraceae</taxon>
        <taxon>Acetobacter</taxon>
    </lineage>
</organism>
<proteinExistence type="predicted"/>
<evidence type="ECO:0000313" key="2">
    <source>
        <dbReference type="Proteomes" id="UP000068250"/>
    </source>
</evidence>